<evidence type="ECO:0000313" key="6">
    <source>
        <dbReference type="Proteomes" id="UP000216316"/>
    </source>
</evidence>
<organism evidence="4 5">
    <name type="scientific">Lactobacillus taiwanensis</name>
    <dbReference type="NCBI Taxonomy" id="508451"/>
    <lineage>
        <taxon>Bacteria</taxon>
        <taxon>Bacillati</taxon>
        <taxon>Bacillota</taxon>
        <taxon>Bacilli</taxon>
        <taxon>Lactobacillales</taxon>
        <taxon>Lactobacillaceae</taxon>
        <taxon>Lactobacillus</taxon>
    </lineage>
</organism>
<reference evidence="5 6" key="3">
    <citation type="submission" date="2017-09" db="EMBL/GenBank/DDBJ databases">
        <title>Tripartite evolution among Lactobacillus johnsonii, Lactobacillus taiwanensis, Lactobacillus reuteri and their rodent host.</title>
        <authorList>
            <person name="Wang T."/>
            <person name="Knowles S."/>
            <person name="Cheng C."/>
        </authorList>
    </citation>
    <scope>NUCLEOTIDE SEQUENCE [LARGE SCALE GENOMIC DNA]</scope>
    <source>
        <strain evidence="4 5">609q</strain>
        <strain evidence="3 6">609u</strain>
    </source>
</reference>
<evidence type="ECO:0000256" key="1">
    <source>
        <dbReference type="SAM" id="Coils"/>
    </source>
</evidence>
<protein>
    <submittedName>
        <fullName evidence="4">Uncharacterized protein</fullName>
    </submittedName>
</protein>
<keyword evidence="6" id="KW-1185">Reference proteome</keyword>
<feature type="coiled-coil region" evidence="1">
    <location>
        <begin position="23"/>
        <end position="64"/>
    </location>
</feature>
<dbReference type="AlphaFoldDB" id="A0A256LES0"/>
<accession>A0A256LES0</accession>
<dbReference type="RefSeq" id="WP_094496113.1">
    <property type="nucleotide sequence ID" value="NZ_NGNV01000044.1"/>
</dbReference>
<gene>
    <name evidence="3" type="ORF">CBF53_08405</name>
    <name evidence="4" type="ORF">CBF70_07840</name>
</gene>
<evidence type="ECO:0000313" key="5">
    <source>
        <dbReference type="Proteomes" id="UP000215828"/>
    </source>
</evidence>
<reference evidence="4 5" key="1">
    <citation type="submission" date="2017-04" db="EMBL/GenBank/DDBJ databases">
        <authorList>
            <person name="Afonso C.L."/>
            <person name="Miller P.J."/>
            <person name="Scott M.A."/>
            <person name="Spackman E."/>
            <person name="Goraichik I."/>
            <person name="Dimitrov K.M."/>
            <person name="Suarez D.L."/>
            <person name="Swayne D.E."/>
        </authorList>
    </citation>
    <scope>NUCLEOTIDE SEQUENCE [LARGE SCALE GENOMIC DNA]</scope>
    <source>
        <strain evidence="4 5">609q</strain>
    </source>
</reference>
<reference evidence="3 6" key="2">
    <citation type="submission" date="2017-05" db="EMBL/GenBank/DDBJ databases">
        <authorList>
            <person name="Lin X.B."/>
            <person name="Stothard P."/>
            <person name="Tasseva G."/>
            <person name="Walter J."/>
        </authorList>
    </citation>
    <scope>NUCLEOTIDE SEQUENCE [LARGE SCALE GENOMIC DNA]</scope>
    <source>
        <strain evidence="3 6">609u</strain>
    </source>
</reference>
<keyword evidence="2" id="KW-1133">Transmembrane helix</keyword>
<feature type="transmembrane region" description="Helical" evidence="2">
    <location>
        <begin position="6"/>
        <end position="23"/>
    </location>
</feature>
<dbReference type="EMBL" id="NGNV01000044">
    <property type="protein sequence ID" value="OYR87449.1"/>
    <property type="molecule type" value="Genomic_DNA"/>
</dbReference>
<keyword evidence="1" id="KW-0175">Coiled coil</keyword>
<sequence>MHDLISLAQVLVPVFLGLLTWNLNSKKTKHDSLAEDNDRLVEENRRLTKLNAEKDKEIRELLKDRSKNETRY</sequence>
<dbReference type="Proteomes" id="UP000215828">
    <property type="component" value="Unassembled WGS sequence"/>
</dbReference>
<evidence type="ECO:0000256" key="2">
    <source>
        <dbReference type="SAM" id="Phobius"/>
    </source>
</evidence>
<evidence type="ECO:0000313" key="4">
    <source>
        <dbReference type="EMBL" id="OYR91067.1"/>
    </source>
</evidence>
<dbReference type="EMBL" id="NGNX01000033">
    <property type="protein sequence ID" value="OYR91067.1"/>
    <property type="molecule type" value="Genomic_DNA"/>
</dbReference>
<evidence type="ECO:0000313" key="3">
    <source>
        <dbReference type="EMBL" id="OYR87449.1"/>
    </source>
</evidence>
<keyword evidence="2" id="KW-0812">Transmembrane</keyword>
<dbReference type="Proteomes" id="UP000216316">
    <property type="component" value="Unassembled WGS sequence"/>
</dbReference>
<proteinExistence type="predicted"/>
<keyword evidence="2" id="KW-0472">Membrane</keyword>
<comment type="caution">
    <text evidence="4">The sequence shown here is derived from an EMBL/GenBank/DDBJ whole genome shotgun (WGS) entry which is preliminary data.</text>
</comment>
<name>A0A256LES0_9LACO</name>